<dbReference type="InterPro" id="IPR028956">
    <property type="entry name" value="Imm51"/>
</dbReference>
<evidence type="ECO:0000313" key="2">
    <source>
        <dbReference type="Proteomes" id="UP001597116"/>
    </source>
</evidence>
<reference evidence="2" key="1">
    <citation type="journal article" date="2019" name="Int. J. Syst. Evol. Microbiol.">
        <title>The Global Catalogue of Microorganisms (GCM) 10K type strain sequencing project: providing services to taxonomists for standard genome sequencing and annotation.</title>
        <authorList>
            <consortium name="The Broad Institute Genomics Platform"/>
            <consortium name="The Broad Institute Genome Sequencing Center for Infectious Disease"/>
            <person name="Wu L."/>
            <person name="Ma J."/>
        </authorList>
    </citation>
    <scope>NUCLEOTIDE SEQUENCE [LARGE SCALE GENOMIC DNA]</scope>
    <source>
        <strain evidence="2">CCUG 55608</strain>
    </source>
</reference>
<dbReference type="EMBL" id="JBHTLP010000045">
    <property type="protein sequence ID" value="MFD1145417.1"/>
    <property type="molecule type" value="Genomic_DNA"/>
</dbReference>
<dbReference type="RefSeq" id="WP_379885734.1">
    <property type="nucleotide sequence ID" value="NZ_JBHTLP010000045.1"/>
</dbReference>
<dbReference type="Pfam" id="PF15595">
    <property type="entry name" value="Imm51"/>
    <property type="match status" value="1"/>
</dbReference>
<accession>A0ABW3QH55</accession>
<comment type="caution">
    <text evidence="1">The sequence shown here is derived from an EMBL/GenBank/DDBJ whole genome shotgun (WGS) entry which is preliminary data.</text>
</comment>
<proteinExistence type="predicted"/>
<protein>
    <submittedName>
        <fullName evidence="1">Imm51 family immunity protein</fullName>
    </submittedName>
</protein>
<dbReference type="Proteomes" id="UP001597116">
    <property type="component" value="Unassembled WGS sequence"/>
</dbReference>
<keyword evidence="2" id="KW-1185">Reference proteome</keyword>
<organism evidence="1 2">
    <name type="scientific">Larkinella insperata</name>
    <dbReference type="NCBI Taxonomy" id="332158"/>
    <lineage>
        <taxon>Bacteria</taxon>
        <taxon>Pseudomonadati</taxon>
        <taxon>Bacteroidota</taxon>
        <taxon>Cytophagia</taxon>
        <taxon>Cytophagales</taxon>
        <taxon>Spirosomataceae</taxon>
        <taxon>Larkinella</taxon>
    </lineage>
</organism>
<sequence>MTNFAPFEIYENGGTFRIKAEIERLPEYLEYMELFASHDYEPNGYCWESHIIQTLEKENPDLLNHIEFDPEAGGFYAVADSKQSQLDFVNTLSPIFQDRSKLEKYIRSADRSRIDD</sequence>
<gene>
    <name evidence="1" type="ORF">ACFQ4C_30100</name>
</gene>
<evidence type="ECO:0000313" key="1">
    <source>
        <dbReference type="EMBL" id="MFD1145417.1"/>
    </source>
</evidence>
<name>A0ABW3QH55_9BACT</name>